<accession>A0A6P3BQS5</accession>
<name>A0A6P3BQS5_9BURK</name>
<dbReference type="Proteomes" id="UP000494182">
    <property type="component" value="Unassembled WGS sequence"/>
</dbReference>
<protein>
    <submittedName>
        <fullName evidence="1">Uncharacterized protein</fullName>
    </submittedName>
</protein>
<dbReference type="EMBL" id="CABVQT010000025">
    <property type="protein sequence ID" value="VWD61850.1"/>
    <property type="molecule type" value="Genomic_DNA"/>
</dbReference>
<evidence type="ECO:0000313" key="1">
    <source>
        <dbReference type="EMBL" id="VWD61850.1"/>
    </source>
</evidence>
<reference evidence="1 2" key="1">
    <citation type="submission" date="2019-09" db="EMBL/GenBank/DDBJ databases">
        <authorList>
            <person name="Depoorter E."/>
        </authorList>
    </citation>
    <scope>NUCLEOTIDE SEQUENCE [LARGE SCALE GENOMIC DNA]</scope>
    <source>
        <strain evidence="1">R-71171</strain>
    </source>
</reference>
<proteinExistence type="predicted"/>
<dbReference type="AlphaFoldDB" id="A0A6P3BQS5"/>
<organism evidence="1 2">
    <name type="scientific">Burkholderia contaminans</name>
    <dbReference type="NCBI Taxonomy" id="488447"/>
    <lineage>
        <taxon>Bacteria</taxon>
        <taxon>Pseudomonadati</taxon>
        <taxon>Pseudomonadota</taxon>
        <taxon>Betaproteobacteria</taxon>
        <taxon>Burkholderiales</taxon>
        <taxon>Burkholderiaceae</taxon>
        <taxon>Burkholderia</taxon>
        <taxon>Burkholderia cepacia complex</taxon>
    </lineage>
</organism>
<gene>
    <name evidence="1" type="ORF">BCO71171_06723</name>
</gene>
<sequence length="84" mass="9061">MPLLSEPPISAVGPRFEIVFFALSDTLAPTSAPVLVRLVDCVRSRPPAVRAPTLTMLPALTLMLLTDCRFALFVKVPGNVKARS</sequence>
<evidence type="ECO:0000313" key="2">
    <source>
        <dbReference type="Proteomes" id="UP000494182"/>
    </source>
</evidence>